<dbReference type="GO" id="GO:0003676">
    <property type="term" value="F:nucleic acid binding"/>
    <property type="evidence" value="ECO:0007669"/>
    <property type="project" value="InterPro"/>
</dbReference>
<dbReference type="InterPro" id="IPR044730">
    <property type="entry name" value="RNase_H-like_dom_plant"/>
</dbReference>
<dbReference type="GO" id="GO:0004523">
    <property type="term" value="F:RNA-DNA hybrid ribonuclease activity"/>
    <property type="evidence" value="ECO:0007669"/>
    <property type="project" value="InterPro"/>
</dbReference>
<comment type="caution">
    <text evidence="2">The sequence shown here is derived from an EMBL/GenBank/DDBJ whole genome shotgun (WGS) entry which is preliminary data.</text>
</comment>
<evidence type="ECO:0000313" key="3">
    <source>
        <dbReference type="Proteomes" id="UP000652761"/>
    </source>
</evidence>
<protein>
    <recommendedName>
        <fullName evidence="1">RNase H type-1 domain-containing protein</fullName>
    </recommendedName>
</protein>
<dbReference type="InterPro" id="IPR012337">
    <property type="entry name" value="RNaseH-like_sf"/>
</dbReference>
<dbReference type="PANTHER" id="PTHR47723:SF19">
    <property type="entry name" value="POLYNUCLEOTIDYL TRANSFERASE, RIBONUCLEASE H-LIKE SUPERFAMILY PROTEIN"/>
    <property type="match status" value="1"/>
</dbReference>
<gene>
    <name evidence="2" type="ORF">Taro_027441</name>
</gene>
<feature type="domain" description="RNase H type-1" evidence="1">
    <location>
        <begin position="129"/>
        <end position="207"/>
    </location>
</feature>
<dbReference type="InterPro" id="IPR053151">
    <property type="entry name" value="RNase_H-like"/>
</dbReference>
<organism evidence="2 3">
    <name type="scientific">Colocasia esculenta</name>
    <name type="common">Wild taro</name>
    <name type="synonym">Arum esculentum</name>
    <dbReference type="NCBI Taxonomy" id="4460"/>
    <lineage>
        <taxon>Eukaryota</taxon>
        <taxon>Viridiplantae</taxon>
        <taxon>Streptophyta</taxon>
        <taxon>Embryophyta</taxon>
        <taxon>Tracheophyta</taxon>
        <taxon>Spermatophyta</taxon>
        <taxon>Magnoliopsida</taxon>
        <taxon>Liliopsida</taxon>
        <taxon>Araceae</taxon>
        <taxon>Aroideae</taxon>
        <taxon>Colocasieae</taxon>
        <taxon>Colocasia</taxon>
    </lineage>
</organism>
<dbReference type="PANTHER" id="PTHR47723">
    <property type="entry name" value="OS05G0353850 PROTEIN"/>
    <property type="match status" value="1"/>
</dbReference>
<sequence>MSNIKVKDMVSDDTNPVWNYLGVSHQHVGGLLSGNPDEFIWAATAHGTFTIKSAYSLASTHGVSRRSWLKLWHHSIISRSALFSWKLLHRAVQVDSRIMDYGIPLVSVRIKAPILVKWNPPTVNYSLHVDGASKGNPGICGGGGCIRDKLGNFIDGFAFFYGFGSSILAEARAIHDGLRLAIERHYHISVLYTDSTILLRAISSGRPPHWAMFVVSPPWLRALCWLIRLACLVFGISLWEFCAGHQQWVGVQCAGHQQWVGVQVCDVYYVLAAMTSTLELGGERCGRLVGEVWLAAQRLTLT</sequence>
<dbReference type="CDD" id="cd06222">
    <property type="entry name" value="RNase_H_like"/>
    <property type="match status" value="1"/>
</dbReference>
<dbReference type="InterPro" id="IPR036397">
    <property type="entry name" value="RNaseH_sf"/>
</dbReference>
<accession>A0A843VDX9</accession>
<name>A0A843VDX9_COLES</name>
<dbReference type="SUPFAM" id="SSF53098">
    <property type="entry name" value="Ribonuclease H-like"/>
    <property type="match status" value="1"/>
</dbReference>
<evidence type="ECO:0000259" key="1">
    <source>
        <dbReference type="Pfam" id="PF13456"/>
    </source>
</evidence>
<dbReference type="Pfam" id="PF13456">
    <property type="entry name" value="RVT_3"/>
    <property type="match status" value="1"/>
</dbReference>
<proteinExistence type="predicted"/>
<keyword evidence="3" id="KW-1185">Reference proteome</keyword>
<dbReference type="Gene3D" id="3.30.420.10">
    <property type="entry name" value="Ribonuclease H-like superfamily/Ribonuclease H"/>
    <property type="match status" value="1"/>
</dbReference>
<reference evidence="2" key="1">
    <citation type="submission" date="2017-07" db="EMBL/GenBank/DDBJ databases">
        <title>Taro Niue Genome Assembly and Annotation.</title>
        <authorList>
            <person name="Atibalentja N."/>
            <person name="Keating K."/>
            <person name="Fields C.J."/>
        </authorList>
    </citation>
    <scope>NUCLEOTIDE SEQUENCE</scope>
    <source>
        <strain evidence="2">Niue_2</strain>
        <tissue evidence="2">Leaf</tissue>
    </source>
</reference>
<dbReference type="Proteomes" id="UP000652761">
    <property type="component" value="Unassembled WGS sequence"/>
</dbReference>
<dbReference type="InterPro" id="IPR002156">
    <property type="entry name" value="RNaseH_domain"/>
</dbReference>
<dbReference type="AlphaFoldDB" id="A0A843VDX9"/>
<evidence type="ECO:0000313" key="2">
    <source>
        <dbReference type="EMBL" id="MQL94781.1"/>
    </source>
</evidence>
<dbReference type="EMBL" id="NMUH01001715">
    <property type="protein sequence ID" value="MQL94781.1"/>
    <property type="molecule type" value="Genomic_DNA"/>
</dbReference>
<feature type="non-terminal residue" evidence="2">
    <location>
        <position position="302"/>
    </location>
</feature>